<evidence type="ECO:0000256" key="6">
    <source>
        <dbReference type="PROSITE-ProRule" id="PRU00221"/>
    </source>
</evidence>
<dbReference type="InterPro" id="IPR001680">
    <property type="entry name" value="WD40_rpt"/>
</dbReference>
<proteinExistence type="inferred from homology"/>
<accession>A0A2G5UA03</accession>
<evidence type="ECO:0000256" key="2">
    <source>
        <dbReference type="ARBA" id="ARBA00022574"/>
    </source>
</evidence>
<dbReference type="OrthoDB" id="7318948at2759"/>
<keyword evidence="9" id="KW-1185">Reference proteome</keyword>
<dbReference type="AlphaFoldDB" id="A0A2G5UA03"/>
<dbReference type="Pfam" id="PF00400">
    <property type="entry name" value="WD40"/>
    <property type="match status" value="1"/>
</dbReference>
<dbReference type="PROSITE" id="PS50082">
    <property type="entry name" value="WD_REPEATS_2"/>
    <property type="match status" value="1"/>
</dbReference>
<organism evidence="8 9">
    <name type="scientific">Caenorhabditis nigoni</name>
    <dbReference type="NCBI Taxonomy" id="1611254"/>
    <lineage>
        <taxon>Eukaryota</taxon>
        <taxon>Metazoa</taxon>
        <taxon>Ecdysozoa</taxon>
        <taxon>Nematoda</taxon>
        <taxon>Chromadorea</taxon>
        <taxon>Rhabditida</taxon>
        <taxon>Rhabditina</taxon>
        <taxon>Rhabditomorpha</taxon>
        <taxon>Rhabditoidea</taxon>
        <taxon>Rhabditidae</taxon>
        <taxon>Peloderinae</taxon>
        <taxon>Caenorhabditis</taxon>
    </lineage>
</organism>
<dbReference type="PROSITE" id="PS50294">
    <property type="entry name" value="WD_REPEATS_REGION"/>
    <property type="match status" value="1"/>
</dbReference>
<dbReference type="InterPro" id="IPR015943">
    <property type="entry name" value="WD40/YVTN_repeat-like_dom_sf"/>
</dbReference>
<feature type="compositionally biased region" description="Low complexity" evidence="7">
    <location>
        <begin position="1"/>
        <end position="15"/>
    </location>
</feature>
<dbReference type="SMART" id="SM00320">
    <property type="entry name" value="WD40"/>
    <property type="match status" value="3"/>
</dbReference>
<keyword evidence="3" id="KW-0677">Repeat</keyword>
<keyword evidence="5" id="KW-0804">Transcription</keyword>
<evidence type="ECO:0000256" key="7">
    <source>
        <dbReference type="SAM" id="MobiDB-lite"/>
    </source>
</evidence>
<feature type="region of interest" description="Disordered" evidence="7">
    <location>
        <begin position="1"/>
        <end position="57"/>
    </location>
</feature>
<evidence type="ECO:0000256" key="5">
    <source>
        <dbReference type="ARBA" id="ARBA00023163"/>
    </source>
</evidence>
<dbReference type="Gene3D" id="2.130.10.10">
    <property type="entry name" value="YVTN repeat-like/Quinoprotein amine dehydrogenase"/>
    <property type="match status" value="1"/>
</dbReference>
<gene>
    <name evidence="8" type="primary">Cnig_chr_IV.g15378</name>
    <name evidence="8" type="ORF">B9Z55_015378</name>
</gene>
<feature type="repeat" description="WD" evidence="6">
    <location>
        <begin position="215"/>
        <end position="250"/>
    </location>
</feature>
<dbReference type="InterPro" id="IPR051243">
    <property type="entry name" value="PcG_WD-repeat"/>
</dbReference>
<evidence type="ECO:0000256" key="1">
    <source>
        <dbReference type="ARBA" id="ARBA00008075"/>
    </source>
</evidence>
<sequence>MNSPKSPKKPQNSPKKSVESAKKDQKRKSQAAKPNSPTETFVETARCRLGDPKIGPGGRKSRETPLCLYGCAFNPYARPQDNQLVAVCGETNVHVFKITGTDKLEHIWACSFEPMGIPTDRKEILYSVAWAYDTYEHDHHRPAHKIVAGGALGHVYVVDLKTKILDNTLRSFGCEINDIRVNPYNSNLIACASGDQSIRIHHIRNQSALITIGGPLSHPSAVLSVDWNSKGDTLITCGLDHQIMSWDLSSNPAKEWLDKTCAELENGKKNVFFQSGSDSDRSTKNIKITKKIGKDSDKAVLKEVQAGLHRTHDNTLDIYAPSAVITDLHSDYTDCVRFLPDSELFLSKGSGNDPHLNICRFGLPKGIETYPERGPVLEPEQSVTNYAWYKIPEGWSWYHKCAIDPMRKFIACAGSGGTLFFFKIDADAPTGENYEPKLCSNNLLNTQIQVFAICFMQKKRKASTFETSHLRNSAPIEANRRRERKRSKCGFLAVWSLCRRNDFQWIRRSNGQKDQFRRSLIMSSSPSKSSQIAPLTITNYSFILAADNHLQNDQRKTFLNVEYEYKNSTHHAQIPMHKDEFAEIRSDLNSSRIVDFLKSKH</sequence>
<keyword evidence="2 6" id="KW-0853">WD repeat</keyword>
<dbReference type="STRING" id="1611254.A0A2G5UA03"/>
<protein>
    <submittedName>
        <fullName evidence="8">Uncharacterized protein</fullName>
    </submittedName>
</protein>
<evidence type="ECO:0000313" key="9">
    <source>
        <dbReference type="Proteomes" id="UP000230233"/>
    </source>
</evidence>
<dbReference type="PROSITE" id="PS00678">
    <property type="entry name" value="WD_REPEATS_1"/>
    <property type="match status" value="1"/>
</dbReference>
<evidence type="ECO:0000256" key="3">
    <source>
        <dbReference type="ARBA" id="ARBA00022737"/>
    </source>
</evidence>
<feature type="compositionally biased region" description="Polar residues" evidence="7">
    <location>
        <begin position="32"/>
        <end position="41"/>
    </location>
</feature>
<evidence type="ECO:0000256" key="4">
    <source>
        <dbReference type="ARBA" id="ARBA00023015"/>
    </source>
</evidence>
<name>A0A2G5UA03_9PELO</name>
<evidence type="ECO:0000313" key="8">
    <source>
        <dbReference type="EMBL" id="PIC36337.1"/>
    </source>
</evidence>
<dbReference type="EMBL" id="PDUG01000004">
    <property type="protein sequence ID" value="PIC36337.1"/>
    <property type="molecule type" value="Genomic_DNA"/>
</dbReference>
<dbReference type="InterPro" id="IPR019775">
    <property type="entry name" value="WD40_repeat_CS"/>
</dbReference>
<dbReference type="InterPro" id="IPR036322">
    <property type="entry name" value="WD40_repeat_dom_sf"/>
</dbReference>
<dbReference type="PANTHER" id="PTHR10253">
    <property type="entry name" value="POLYCOMB PROTEIN"/>
    <property type="match status" value="1"/>
</dbReference>
<comment type="caution">
    <text evidence="8">The sequence shown here is derived from an EMBL/GenBank/DDBJ whole genome shotgun (WGS) entry which is preliminary data.</text>
</comment>
<reference evidence="9" key="1">
    <citation type="submission" date="2017-10" db="EMBL/GenBank/DDBJ databases">
        <title>Rapid genome shrinkage in a self-fertile nematode reveals novel sperm competition proteins.</title>
        <authorList>
            <person name="Yin D."/>
            <person name="Schwarz E.M."/>
            <person name="Thomas C.G."/>
            <person name="Felde R.L."/>
            <person name="Korf I.F."/>
            <person name="Cutter A.D."/>
            <person name="Schartner C.M."/>
            <person name="Ralston E.J."/>
            <person name="Meyer B.J."/>
            <person name="Haag E.S."/>
        </authorList>
    </citation>
    <scope>NUCLEOTIDE SEQUENCE [LARGE SCALE GENOMIC DNA]</scope>
    <source>
        <strain evidence="9">JU1422</strain>
    </source>
</reference>
<dbReference type="Proteomes" id="UP000230233">
    <property type="component" value="Chromosome IV"/>
</dbReference>
<keyword evidence="4" id="KW-0805">Transcription regulation</keyword>
<comment type="similarity">
    <text evidence="1">Belongs to the WD repeat ESC family.</text>
</comment>
<dbReference type="SUPFAM" id="SSF50978">
    <property type="entry name" value="WD40 repeat-like"/>
    <property type="match status" value="1"/>
</dbReference>